<organism evidence="4 5">
    <name type="scientific">Metschnikowia bicuspidata var. bicuspidata NRRL YB-4993</name>
    <dbReference type="NCBI Taxonomy" id="869754"/>
    <lineage>
        <taxon>Eukaryota</taxon>
        <taxon>Fungi</taxon>
        <taxon>Dikarya</taxon>
        <taxon>Ascomycota</taxon>
        <taxon>Saccharomycotina</taxon>
        <taxon>Pichiomycetes</taxon>
        <taxon>Metschnikowiaceae</taxon>
        <taxon>Metschnikowia</taxon>
    </lineage>
</organism>
<keyword evidence="2" id="KW-0677">Repeat</keyword>
<protein>
    <submittedName>
        <fullName evidence="4">L domain-like protein</fullName>
    </submittedName>
</protein>
<feature type="compositionally biased region" description="Basic and acidic residues" evidence="3">
    <location>
        <begin position="7"/>
        <end position="16"/>
    </location>
</feature>
<dbReference type="InterPro" id="IPR032675">
    <property type="entry name" value="LRR_dom_sf"/>
</dbReference>
<dbReference type="GeneID" id="30032088"/>
<dbReference type="SUPFAM" id="SSF52058">
    <property type="entry name" value="L domain-like"/>
    <property type="match status" value="1"/>
</dbReference>
<comment type="caution">
    <text evidence="4">The sequence shown here is derived from an EMBL/GenBank/DDBJ whole genome shotgun (WGS) entry which is preliminary data.</text>
</comment>
<dbReference type="PANTHER" id="PTHR15454:SF56">
    <property type="entry name" value="PROTEIN PHOSPHATASE 1 REGULATORY SUBUNIT 7-RELATED"/>
    <property type="match status" value="1"/>
</dbReference>
<dbReference type="Proteomes" id="UP000092555">
    <property type="component" value="Unassembled WGS sequence"/>
</dbReference>
<dbReference type="SMART" id="SM00365">
    <property type="entry name" value="LRR_SD22"/>
    <property type="match status" value="7"/>
</dbReference>
<reference evidence="4 5" key="1">
    <citation type="submission" date="2016-05" db="EMBL/GenBank/DDBJ databases">
        <title>Comparative genomics of biotechnologically important yeasts.</title>
        <authorList>
            <consortium name="DOE Joint Genome Institute"/>
            <person name="Riley R."/>
            <person name="Haridas S."/>
            <person name="Wolfe K.H."/>
            <person name="Lopes M.R."/>
            <person name="Hittinger C.T."/>
            <person name="Goker M."/>
            <person name="Salamov A."/>
            <person name="Wisecaver J."/>
            <person name="Long T.M."/>
            <person name="Aerts A.L."/>
            <person name="Barry K."/>
            <person name="Choi C."/>
            <person name="Clum A."/>
            <person name="Coughlan A.Y."/>
            <person name="Deshpande S."/>
            <person name="Douglass A.P."/>
            <person name="Hanson S.J."/>
            <person name="Klenk H.-P."/>
            <person name="LaButti K."/>
            <person name="Lapidus A."/>
            <person name="Lindquist E."/>
            <person name="Lipzen A."/>
            <person name="Meier-kolthoff J.P."/>
            <person name="Ohm R.A."/>
            <person name="Otillar R.P."/>
            <person name="Pangilinan J."/>
            <person name="Peng Y."/>
            <person name="Rokas A."/>
            <person name="Rosa C.A."/>
            <person name="Scheuner C."/>
            <person name="Sibirny A.A."/>
            <person name="Slot J.C."/>
            <person name="Stielow J.B."/>
            <person name="Sun H."/>
            <person name="Kurtzman C.P."/>
            <person name="Blackwell M."/>
            <person name="Grigoriev I.V."/>
            <person name="Jeffries T.W."/>
        </authorList>
    </citation>
    <scope>NUCLEOTIDE SEQUENCE [LARGE SCALE GENOMIC DNA]</scope>
    <source>
        <strain evidence="4 5">NRRL YB-4993</strain>
    </source>
</reference>
<proteinExistence type="predicted"/>
<feature type="compositionally biased region" description="Polar residues" evidence="3">
    <location>
        <begin position="27"/>
        <end position="36"/>
    </location>
</feature>
<dbReference type="RefSeq" id="XP_018709666.1">
    <property type="nucleotide sequence ID" value="XM_018859112.1"/>
</dbReference>
<dbReference type="AlphaFoldDB" id="A0A1A0H4X9"/>
<dbReference type="GO" id="GO:0005737">
    <property type="term" value="C:cytoplasm"/>
    <property type="evidence" value="ECO:0007669"/>
    <property type="project" value="TreeGrafter"/>
</dbReference>
<evidence type="ECO:0000313" key="5">
    <source>
        <dbReference type="Proteomes" id="UP000092555"/>
    </source>
</evidence>
<name>A0A1A0H4X9_9ASCO</name>
<dbReference type="OrthoDB" id="266138at2759"/>
<evidence type="ECO:0000256" key="1">
    <source>
        <dbReference type="ARBA" id="ARBA00022614"/>
    </source>
</evidence>
<dbReference type="EMBL" id="LXTC01000007">
    <property type="protein sequence ID" value="OBA19134.1"/>
    <property type="molecule type" value="Genomic_DNA"/>
</dbReference>
<evidence type="ECO:0000313" key="4">
    <source>
        <dbReference type="EMBL" id="OBA19134.1"/>
    </source>
</evidence>
<evidence type="ECO:0000256" key="3">
    <source>
        <dbReference type="SAM" id="MobiDB-lite"/>
    </source>
</evidence>
<accession>A0A1A0H4X9</accession>
<dbReference type="Gene3D" id="3.80.10.10">
    <property type="entry name" value="Ribonuclease Inhibitor"/>
    <property type="match status" value="2"/>
</dbReference>
<dbReference type="PANTHER" id="PTHR15454">
    <property type="entry name" value="NISCHARIN RELATED"/>
    <property type="match status" value="1"/>
</dbReference>
<sequence>METETEYTAKRPKLEDQDPGSGPGSDYANQISDASNTAADTKNDAVLAAAIGDLKAESVSNSPVAEEGPILGYCDPLKMADGYDFTILINDLKEDIKSRVTEISLEEASSIEAQRFDHTHVCISFRDPAEDLVAQLRSVFLSDSQTLNNTGKIHVHFDFGGEKDWNQWPQSFRTSYLLLLSELQKAYGPKVTQCSFLRKYSPRNETLGPDDDASRIIKDIQEESCRWSNLTFLDYSCNTLKLVSGIRFPDTLESLNIAGGQSLTSLQGMHLPSLLKLLDVSQNKISDIDYIMFPKTLQTLSLTENHIYFLENADFPSALENLDISCNRVESLRNVVFPRGLKSLSISGNPIECIKGARFPEGIEYLDASNLPNESMTGIKFPDLTRFLNLQSSMTNTRGLKLPPLVEELNLGCNGVNSINPLKLPNSIRALYLCENNIKTLNKVAFPTAIRELFLGNNMITTLKNVQFPPALELLDLDMDPDTDEHEKYITSLKDVYFPANLRVLRLGYHLIKSIEGIEFPYHLEELSLAYNDLRVFKNVRFGPKIRTLDLSGNQDLLSLDNVVFPESLRELKVPSLAVDNLPPTIVERANRHELVITKSMPYTT</sequence>
<keyword evidence="1" id="KW-0433">Leucine-rich repeat</keyword>
<dbReference type="STRING" id="869754.A0A1A0H4X9"/>
<keyword evidence="5" id="KW-1185">Reference proteome</keyword>
<evidence type="ECO:0000256" key="2">
    <source>
        <dbReference type="ARBA" id="ARBA00022737"/>
    </source>
</evidence>
<feature type="region of interest" description="Disordered" evidence="3">
    <location>
        <begin position="1"/>
        <end position="36"/>
    </location>
</feature>
<gene>
    <name evidence="4" type="ORF">METBIDRAFT_79696</name>
</gene>